<dbReference type="InterPro" id="IPR036097">
    <property type="entry name" value="HisK_dim/P_sf"/>
</dbReference>
<dbReference type="PANTHER" id="PTHR43047:SF9">
    <property type="entry name" value="HISTIDINE KINASE"/>
    <property type="match status" value="1"/>
</dbReference>
<dbReference type="InterPro" id="IPR011006">
    <property type="entry name" value="CheY-like_superfamily"/>
</dbReference>
<dbReference type="InterPro" id="IPR036890">
    <property type="entry name" value="HATPase_C_sf"/>
</dbReference>
<evidence type="ECO:0000256" key="1">
    <source>
        <dbReference type="ARBA" id="ARBA00000085"/>
    </source>
</evidence>
<dbReference type="SMART" id="SM00387">
    <property type="entry name" value="HATPase_c"/>
    <property type="match status" value="1"/>
</dbReference>
<proteinExistence type="predicted"/>
<dbReference type="InterPro" id="IPR003594">
    <property type="entry name" value="HATPase_dom"/>
</dbReference>
<keyword evidence="7" id="KW-0812">Transmembrane</keyword>
<feature type="domain" description="Response regulatory" evidence="9">
    <location>
        <begin position="465"/>
        <end position="579"/>
    </location>
</feature>
<feature type="transmembrane region" description="Helical" evidence="7">
    <location>
        <begin position="117"/>
        <end position="135"/>
    </location>
</feature>
<dbReference type="PRINTS" id="PR00344">
    <property type="entry name" value="BCTRLSENSOR"/>
</dbReference>
<dbReference type="GO" id="GO:0009927">
    <property type="term" value="F:histidine phosphotransfer kinase activity"/>
    <property type="evidence" value="ECO:0007669"/>
    <property type="project" value="TreeGrafter"/>
</dbReference>
<dbReference type="InterPro" id="IPR005467">
    <property type="entry name" value="His_kinase_dom"/>
</dbReference>
<dbReference type="InterPro" id="IPR001789">
    <property type="entry name" value="Sig_transdc_resp-reg_receiver"/>
</dbReference>
<dbReference type="PANTHER" id="PTHR43047">
    <property type="entry name" value="TWO-COMPONENT HISTIDINE PROTEIN KINASE"/>
    <property type="match status" value="1"/>
</dbReference>
<feature type="transmembrane region" description="Helical" evidence="7">
    <location>
        <begin position="27"/>
        <end position="44"/>
    </location>
</feature>
<feature type="modified residue" description="4-aspartylphosphate" evidence="6">
    <location>
        <position position="514"/>
    </location>
</feature>
<protein>
    <recommendedName>
        <fullName evidence="2">histidine kinase</fullName>
        <ecNumber evidence="2">2.7.13.3</ecNumber>
    </recommendedName>
</protein>
<dbReference type="Gene3D" id="3.30.565.10">
    <property type="entry name" value="Histidine kinase-like ATPase, C-terminal domain"/>
    <property type="match status" value="1"/>
</dbReference>
<keyword evidence="3 6" id="KW-0597">Phosphoprotein</keyword>
<evidence type="ECO:0000259" key="9">
    <source>
        <dbReference type="PROSITE" id="PS50110"/>
    </source>
</evidence>
<feature type="transmembrane region" description="Helical" evidence="7">
    <location>
        <begin position="169"/>
        <end position="190"/>
    </location>
</feature>
<dbReference type="SUPFAM" id="SSF52172">
    <property type="entry name" value="CheY-like"/>
    <property type="match status" value="1"/>
</dbReference>
<organism evidence="10 11">
    <name type="scientific">Ramlibacter ginsenosidimutans</name>
    <dbReference type="NCBI Taxonomy" id="502333"/>
    <lineage>
        <taxon>Bacteria</taxon>
        <taxon>Pseudomonadati</taxon>
        <taxon>Pseudomonadota</taxon>
        <taxon>Betaproteobacteria</taxon>
        <taxon>Burkholderiales</taxon>
        <taxon>Comamonadaceae</taxon>
        <taxon>Ramlibacter</taxon>
    </lineage>
</organism>
<keyword evidence="7" id="KW-0472">Membrane</keyword>
<dbReference type="InterPro" id="IPR003661">
    <property type="entry name" value="HisK_dim/P_dom"/>
</dbReference>
<dbReference type="EMBL" id="JAEPWM010000022">
    <property type="protein sequence ID" value="MBK6009475.1"/>
    <property type="molecule type" value="Genomic_DNA"/>
</dbReference>
<feature type="domain" description="Histidine kinase" evidence="8">
    <location>
        <begin position="230"/>
        <end position="444"/>
    </location>
</feature>
<dbReference type="PROSITE" id="PS50109">
    <property type="entry name" value="HIS_KIN"/>
    <property type="match status" value="1"/>
</dbReference>
<feature type="transmembrane region" description="Helical" evidence="7">
    <location>
        <begin position="140"/>
        <end position="157"/>
    </location>
</feature>
<comment type="catalytic activity">
    <reaction evidence="1">
        <text>ATP + protein L-histidine = ADP + protein N-phospho-L-histidine.</text>
        <dbReference type="EC" id="2.7.13.3"/>
    </reaction>
</comment>
<keyword evidence="11" id="KW-1185">Reference proteome</keyword>
<dbReference type="AlphaFoldDB" id="A0A934U1H7"/>
<feature type="transmembrane region" description="Helical" evidence="7">
    <location>
        <begin position="88"/>
        <end position="111"/>
    </location>
</feature>
<reference evidence="10" key="2">
    <citation type="submission" date="2021-01" db="EMBL/GenBank/DDBJ databases">
        <authorList>
            <person name="Kang M."/>
        </authorList>
    </citation>
    <scope>NUCLEOTIDE SEQUENCE</scope>
    <source>
        <strain evidence="10">KACC 17527</strain>
    </source>
</reference>
<keyword evidence="5 10" id="KW-0418">Kinase</keyword>
<sequence length="593" mass="64522">MMQTAGARAPREEVHQRLLELVAEQSRRVPVAVGCLLVVVALMAAQRMPFWIPALWLALAIAVLLLRRHILPRLPARSDLPTSERVRTAVILSFANGVVHGLMLAAFPWLLDTERSFVTLLILGLCTGAVGTTAGHRRIYLAYILPAAGTLPLWWLLNGGGAATGWTELSLAVLAAMYLWLLVGVANNAWRNFSESVQIRFQDREMAAQLREALAQATQANQAKTRFLAAASHDLRQPLHTIGLLVAALSLRPIEGRDREVVDLLSQVTVALSEQLDQLLDISKLDAGIVEPDKKVVDLGDMLRMHHAEMRAAIEERGLRAVLDAPTGVRCWTDPALVLRVLRNLTENAIKFTPRGQIALRLRTVDGMAHIVVEDTGRGIPEAEQAMVFEEFYQVDNSERDRTKGLGLGLSIVRRLCNLLGITLELHSVAGQGTTMTLKVPLETIGLLAPAQAQPASTESFAGLTVLVIDDERSVRMGMRVLLEELGCRCVEAWSIAEATHAAIAAPPNVILADMRLRNGENGIAAIAAVVEAVGATPALLISGDTAPDRLQEANRAGIKLLHKPVSLPTLQAELGRILHQKGPRHEQHSARP</sequence>
<dbReference type="EC" id="2.7.13.3" evidence="2"/>
<evidence type="ECO:0000256" key="3">
    <source>
        <dbReference type="ARBA" id="ARBA00022553"/>
    </source>
</evidence>
<keyword evidence="7" id="KW-1133">Transmembrane helix</keyword>
<evidence type="ECO:0000259" key="8">
    <source>
        <dbReference type="PROSITE" id="PS50109"/>
    </source>
</evidence>
<comment type="caution">
    <text evidence="10">The sequence shown here is derived from an EMBL/GenBank/DDBJ whole genome shotgun (WGS) entry which is preliminary data.</text>
</comment>
<dbReference type="PROSITE" id="PS50110">
    <property type="entry name" value="RESPONSE_REGULATORY"/>
    <property type="match status" value="1"/>
</dbReference>
<evidence type="ECO:0000256" key="5">
    <source>
        <dbReference type="ARBA" id="ARBA00022777"/>
    </source>
</evidence>
<evidence type="ECO:0000313" key="10">
    <source>
        <dbReference type="EMBL" id="MBK6009475.1"/>
    </source>
</evidence>
<dbReference type="Proteomes" id="UP000630528">
    <property type="component" value="Unassembled WGS sequence"/>
</dbReference>
<name>A0A934U1H7_9BURK</name>
<evidence type="ECO:0000256" key="4">
    <source>
        <dbReference type="ARBA" id="ARBA00022679"/>
    </source>
</evidence>
<dbReference type="Pfam" id="PF00072">
    <property type="entry name" value="Response_reg"/>
    <property type="match status" value="1"/>
</dbReference>
<dbReference type="Gene3D" id="3.40.50.2300">
    <property type="match status" value="1"/>
</dbReference>
<evidence type="ECO:0000256" key="2">
    <source>
        <dbReference type="ARBA" id="ARBA00012438"/>
    </source>
</evidence>
<gene>
    <name evidence="10" type="ORF">JJB11_25535</name>
</gene>
<dbReference type="Pfam" id="PF02518">
    <property type="entry name" value="HATPase_c"/>
    <property type="match status" value="1"/>
</dbReference>
<evidence type="ECO:0000256" key="6">
    <source>
        <dbReference type="PROSITE-ProRule" id="PRU00169"/>
    </source>
</evidence>
<dbReference type="CDD" id="cd00156">
    <property type="entry name" value="REC"/>
    <property type="match status" value="1"/>
</dbReference>
<dbReference type="GO" id="GO:0000155">
    <property type="term" value="F:phosphorelay sensor kinase activity"/>
    <property type="evidence" value="ECO:0007669"/>
    <property type="project" value="InterPro"/>
</dbReference>
<dbReference type="CDD" id="cd00082">
    <property type="entry name" value="HisKA"/>
    <property type="match status" value="1"/>
</dbReference>
<dbReference type="Gene3D" id="1.10.287.130">
    <property type="match status" value="1"/>
</dbReference>
<dbReference type="InterPro" id="IPR004358">
    <property type="entry name" value="Sig_transdc_His_kin-like_C"/>
</dbReference>
<reference evidence="10" key="1">
    <citation type="journal article" date="2012" name="J. Microbiol. Biotechnol.">
        <title>Ramlibacter ginsenosidimutans sp. nov., with ginsenoside-converting activity.</title>
        <authorList>
            <person name="Wang L."/>
            <person name="An D.S."/>
            <person name="Kim S.G."/>
            <person name="Jin F.X."/>
            <person name="Kim S.C."/>
            <person name="Lee S.T."/>
            <person name="Im W.T."/>
        </authorList>
    </citation>
    <scope>NUCLEOTIDE SEQUENCE</scope>
    <source>
        <strain evidence="10">KACC 17527</strain>
    </source>
</reference>
<evidence type="ECO:0000313" key="11">
    <source>
        <dbReference type="Proteomes" id="UP000630528"/>
    </source>
</evidence>
<keyword evidence="4" id="KW-0808">Transferase</keyword>
<dbReference type="SUPFAM" id="SSF47384">
    <property type="entry name" value="Homodimeric domain of signal transducing histidine kinase"/>
    <property type="match status" value="1"/>
</dbReference>
<feature type="transmembrane region" description="Helical" evidence="7">
    <location>
        <begin position="50"/>
        <end position="67"/>
    </location>
</feature>
<dbReference type="SMART" id="SM00388">
    <property type="entry name" value="HisKA"/>
    <property type="match status" value="1"/>
</dbReference>
<dbReference type="Pfam" id="PF00512">
    <property type="entry name" value="HisKA"/>
    <property type="match status" value="1"/>
</dbReference>
<dbReference type="SMART" id="SM00448">
    <property type="entry name" value="REC"/>
    <property type="match status" value="1"/>
</dbReference>
<dbReference type="GO" id="GO:0005886">
    <property type="term" value="C:plasma membrane"/>
    <property type="evidence" value="ECO:0007669"/>
    <property type="project" value="TreeGrafter"/>
</dbReference>
<dbReference type="SUPFAM" id="SSF55874">
    <property type="entry name" value="ATPase domain of HSP90 chaperone/DNA topoisomerase II/histidine kinase"/>
    <property type="match status" value="1"/>
</dbReference>
<accession>A0A934U1H7</accession>
<evidence type="ECO:0000256" key="7">
    <source>
        <dbReference type="SAM" id="Phobius"/>
    </source>
</evidence>